<evidence type="ECO:0000313" key="3">
    <source>
        <dbReference type="Proteomes" id="UP001159427"/>
    </source>
</evidence>
<dbReference type="InterPro" id="IPR050525">
    <property type="entry name" value="ECM_Assembly_Org"/>
</dbReference>
<dbReference type="InterPro" id="IPR002035">
    <property type="entry name" value="VWF_A"/>
</dbReference>
<feature type="non-terminal residue" evidence="2">
    <location>
        <position position="193"/>
    </location>
</feature>
<dbReference type="SUPFAM" id="SSF53300">
    <property type="entry name" value="vWA-like"/>
    <property type="match status" value="1"/>
</dbReference>
<reference evidence="2 3" key="1">
    <citation type="submission" date="2022-05" db="EMBL/GenBank/DDBJ databases">
        <authorList>
            <consortium name="Genoscope - CEA"/>
            <person name="William W."/>
        </authorList>
    </citation>
    <scope>NUCLEOTIDE SEQUENCE [LARGE SCALE GENOMIC DNA]</scope>
</reference>
<organism evidence="2 3">
    <name type="scientific">Porites evermanni</name>
    <dbReference type="NCBI Taxonomy" id="104178"/>
    <lineage>
        <taxon>Eukaryota</taxon>
        <taxon>Metazoa</taxon>
        <taxon>Cnidaria</taxon>
        <taxon>Anthozoa</taxon>
        <taxon>Hexacorallia</taxon>
        <taxon>Scleractinia</taxon>
        <taxon>Fungiina</taxon>
        <taxon>Poritidae</taxon>
        <taxon>Porites</taxon>
    </lineage>
</organism>
<dbReference type="Pfam" id="PF00092">
    <property type="entry name" value="VWA"/>
    <property type="match status" value="1"/>
</dbReference>
<keyword evidence="3" id="KW-1185">Reference proteome</keyword>
<evidence type="ECO:0000259" key="1">
    <source>
        <dbReference type="PROSITE" id="PS50234"/>
    </source>
</evidence>
<dbReference type="PROSITE" id="PS50234">
    <property type="entry name" value="VWFA"/>
    <property type="match status" value="1"/>
</dbReference>
<dbReference type="EMBL" id="CALNXI010000067">
    <property type="protein sequence ID" value="CAH3017642.1"/>
    <property type="molecule type" value="Genomic_DNA"/>
</dbReference>
<comment type="caution">
    <text evidence="2">The sequence shown here is derived from an EMBL/GenBank/DDBJ whole genome shotgun (WGS) entry which is preliminary data.</text>
</comment>
<dbReference type="Gene3D" id="3.40.50.410">
    <property type="entry name" value="von Willebrand factor, type A domain"/>
    <property type="match status" value="1"/>
</dbReference>
<dbReference type="PANTHER" id="PTHR24020">
    <property type="entry name" value="COLLAGEN ALPHA"/>
    <property type="match status" value="1"/>
</dbReference>
<dbReference type="Proteomes" id="UP001159427">
    <property type="component" value="Unassembled WGS sequence"/>
</dbReference>
<protein>
    <recommendedName>
        <fullName evidence="1">VWFA domain-containing protein</fullName>
    </recommendedName>
</protein>
<evidence type="ECO:0000313" key="2">
    <source>
        <dbReference type="EMBL" id="CAH3017642.1"/>
    </source>
</evidence>
<dbReference type="PANTHER" id="PTHR24020:SF20">
    <property type="entry name" value="PH DOMAIN-CONTAINING PROTEIN"/>
    <property type="match status" value="1"/>
</dbReference>
<feature type="domain" description="VWFA" evidence="1">
    <location>
        <begin position="10"/>
        <end position="176"/>
    </location>
</feature>
<sequence>YLSVCRARIDLGFLIDGTNSRYRFNRILKIVYQIIRYFDISTIYTRVGIITYSSSAIPVFNFKRLTRKYDVLRAVRKIPFPRGRSYTGRALRFAGTYLYSTSSRSRSKILVVLTGDQSFDSVSRPAQMLKRGGVEIFAFGMGGRRSNRYLSSIAHDRYHVFSARSRLGLRKVIEKLVAKICAATPIRKPTPTG</sequence>
<name>A0ABN8LRE3_9CNID</name>
<dbReference type="InterPro" id="IPR036465">
    <property type="entry name" value="vWFA_dom_sf"/>
</dbReference>
<gene>
    <name evidence="2" type="ORF">PEVE_00038826</name>
</gene>
<feature type="non-terminal residue" evidence="2">
    <location>
        <position position="1"/>
    </location>
</feature>
<accession>A0ABN8LRE3</accession>
<proteinExistence type="predicted"/>
<dbReference type="SMART" id="SM00327">
    <property type="entry name" value="VWA"/>
    <property type="match status" value="1"/>
</dbReference>